<dbReference type="SUPFAM" id="SSF56019">
    <property type="entry name" value="The spindle assembly checkpoint protein mad2"/>
    <property type="match status" value="1"/>
</dbReference>
<evidence type="ECO:0000256" key="3">
    <source>
        <dbReference type="ARBA" id="ARBA00023242"/>
    </source>
</evidence>
<dbReference type="PANTHER" id="PTHR31476:SF11">
    <property type="entry name" value="UBIQUITIN CARBOXYL-TERMINAL HYDROLASE FAMILY PROTEIN"/>
    <property type="match status" value="1"/>
</dbReference>
<protein>
    <recommendedName>
        <fullName evidence="4">HORMA domain-containing protein</fullName>
    </recommendedName>
</protein>
<evidence type="ECO:0000256" key="1">
    <source>
        <dbReference type="ARBA" id="ARBA00004123"/>
    </source>
</evidence>
<dbReference type="InterPro" id="IPR003511">
    <property type="entry name" value="HORMA_dom"/>
</dbReference>
<comment type="caution">
    <text evidence="5">The sequence shown here is derived from an EMBL/GenBank/DDBJ whole genome shotgun (WGS) entry which is preliminary data.</text>
</comment>
<dbReference type="Proteomes" id="UP001152561">
    <property type="component" value="Unassembled WGS sequence"/>
</dbReference>
<dbReference type="InterPro" id="IPR045040">
    <property type="entry name" value="PORR_fam"/>
</dbReference>
<dbReference type="GO" id="GO:0006974">
    <property type="term" value="P:DNA damage response"/>
    <property type="evidence" value="ECO:0007669"/>
    <property type="project" value="UniProtKB-KW"/>
</dbReference>
<dbReference type="PROSITE" id="PS50815">
    <property type="entry name" value="HORMA"/>
    <property type="match status" value="1"/>
</dbReference>
<dbReference type="InterPro" id="IPR036570">
    <property type="entry name" value="HORMA_dom_sf"/>
</dbReference>
<reference evidence="6" key="1">
    <citation type="journal article" date="2023" name="Proc. Natl. Acad. Sci. U.S.A.">
        <title>Genomic and structural basis for evolution of tropane alkaloid biosynthesis.</title>
        <authorList>
            <person name="Wanga Y.-J."/>
            <person name="Taina T."/>
            <person name="Yua J.-Y."/>
            <person name="Lia J."/>
            <person name="Xua B."/>
            <person name="Chenc J."/>
            <person name="D'Auriad J.C."/>
            <person name="Huanga J.-P."/>
            <person name="Huanga S.-X."/>
        </authorList>
    </citation>
    <scope>NUCLEOTIDE SEQUENCE [LARGE SCALE GENOMIC DNA]</scope>
    <source>
        <strain evidence="6">cv. KIB-2019</strain>
    </source>
</reference>
<evidence type="ECO:0000313" key="6">
    <source>
        <dbReference type="Proteomes" id="UP001152561"/>
    </source>
</evidence>
<gene>
    <name evidence="5" type="ORF">K7X08_023694</name>
</gene>
<proteinExistence type="predicted"/>
<keyword evidence="3" id="KW-0539">Nucleus</keyword>
<evidence type="ECO:0000313" key="5">
    <source>
        <dbReference type="EMBL" id="KAJ8530813.1"/>
    </source>
</evidence>
<dbReference type="Pfam" id="PF02301">
    <property type="entry name" value="HORMA"/>
    <property type="match status" value="1"/>
</dbReference>
<comment type="subcellular location">
    <subcellularLocation>
        <location evidence="1">Nucleus</location>
    </subcellularLocation>
</comment>
<keyword evidence="6" id="KW-1185">Reference proteome</keyword>
<dbReference type="GO" id="GO:0003723">
    <property type="term" value="F:RNA binding"/>
    <property type="evidence" value="ECO:0007669"/>
    <property type="project" value="InterPro"/>
</dbReference>
<evidence type="ECO:0000259" key="4">
    <source>
        <dbReference type="PROSITE" id="PS50815"/>
    </source>
</evidence>
<dbReference type="PANTHER" id="PTHR31476">
    <property type="entry name" value="PROTEIN WHAT'S THIS FACTOR 1 HOMOLOG, CHLOROPLASTIC"/>
    <property type="match status" value="1"/>
</dbReference>
<accession>A0A9Q1L786</accession>
<dbReference type="InterPro" id="IPR021099">
    <property type="entry name" value="PORR_domain"/>
</dbReference>
<dbReference type="GO" id="GO:0005634">
    <property type="term" value="C:nucleus"/>
    <property type="evidence" value="ECO:0007669"/>
    <property type="project" value="UniProtKB-SubCell"/>
</dbReference>
<dbReference type="FunFam" id="3.30.900.10:FF:000003">
    <property type="entry name" value="Mitotic spindle assembly checkpoint protein MAD2B"/>
    <property type="match status" value="1"/>
</dbReference>
<evidence type="ECO:0000256" key="2">
    <source>
        <dbReference type="ARBA" id="ARBA00022763"/>
    </source>
</evidence>
<keyword evidence="2" id="KW-0227">DNA damage</keyword>
<feature type="domain" description="HORMA" evidence="4">
    <location>
        <begin position="287"/>
        <end position="470"/>
    </location>
</feature>
<dbReference type="Pfam" id="PF11955">
    <property type="entry name" value="PORR"/>
    <property type="match status" value="1"/>
</dbReference>
<dbReference type="AlphaFoldDB" id="A0A9Q1L786"/>
<dbReference type="Gene3D" id="3.30.900.10">
    <property type="entry name" value="HORMA domain"/>
    <property type="match status" value="1"/>
</dbReference>
<sequence length="480" mass="55545">MVYSQWKAKIMPSVKVGRMWVQIMFKSSGGRRPKKKTYYRVNDLDRVMELQKKPSLILHLKSIIQSQKNQYILLRDLEKEVGFVQKWNFMGIIEKYSSIFRVSGGNRTPPMVMLTEKANKIALEEDETRVEMEMEPILVKNLRKLLMLSVDCTLPWETIQLIENDLGLPSDFKQSLIPKYPQFFSVKDVNGRTPLQLENWDSLLAVTAREEKPNTNYLKEVQKWQKMDFPSPYLNAKRFELADPKAKKECIVYISNTDDQDIGSEYRVTEIIGAEERLMDRNRSPQGETAQILVEFLEVAITAVVFLKGVYPSGAFERRRYMNVVVQRARHPELQQYIHSAINGLLPFIQKGLVERVAVIFSDSNNVPLERFVFKINVNQSYGSKLEEANLEFSLKSFLIKLPLSQSLMKVLPPDCRWEITAYFRSLPQSGTSKNAEMWVPTDIRQWQQAPLITPIKSMSSEPLGVQLYIEHPSLSEPKP</sequence>
<name>A0A9Q1L786_9SOLA</name>
<dbReference type="EMBL" id="JAJAGQ010000021">
    <property type="protein sequence ID" value="KAJ8530813.1"/>
    <property type="molecule type" value="Genomic_DNA"/>
</dbReference>
<dbReference type="OrthoDB" id="21254at2759"/>
<organism evidence="5 6">
    <name type="scientific">Anisodus acutangulus</name>
    <dbReference type="NCBI Taxonomy" id="402998"/>
    <lineage>
        <taxon>Eukaryota</taxon>
        <taxon>Viridiplantae</taxon>
        <taxon>Streptophyta</taxon>
        <taxon>Embryophyta</taxon>
        <taxon>Tracheophyta</taxon>
        <taxon>Spermatophyta</taxon>
        <taxon>Magnoliopsida</taxon>
        <taxon>eudicotyledons</taxon>
        <taxon>Gunneridae</taxon>
        <taxon>Pentapetalae</taxon>
        <taxon>asterids</taxon>
        <taxon>lamiids</taxon>
        <taxon>Solanales</taxon>
        <taxon>Solanaceae</taxon>
        <taxon>Solanoideae</taxon>
        <taxon>Hyoscyameae</taxon>
        <taxon>Anisodus</taxon>
    </lineage>
</organism>